<keyword evidence="1" id="KW-0812">Transmembrane</keyword>
<keyword evidence="1" id="KW-1133">Transmembrane helix</keyword>
<protein>
    <submittedName>
        <fullName evidence="2">Uncharacterized protein</fullName>
    </submittedName>
</protein>
<proteinExistence type="predicted"/>
<dbReference type="Proteomes" id="UP001458880">
    <property type="component" value="Unassembled WGS sequence"/>
</dbReference>
<dbReference type="AlphaFoldDB" id="A0AAW1LBW7"/>
<evidence type="ECO:0000313" key="2">
    <source>
        <dbReference type="EMBL" id="KAK9731714.1"/>
    </source>
</evidence>
<dbReference type="EMBL" id="JASPKY010000128">
    <property type="protein sequence ID" value="KAK9731714.1"/>
    <property type="molecule type" value="Genomic_DNA"/>
</dbReference>
<comment type="caution">
    <text evidence="2">The sequence shown here is derived from an EMBL/GenBank/DDBJ whole genome shotgun (WGS) entry which is preliminary data.</text>
</comment>
<name>A0AAW1LBW7_POPJA</name>
<evidence type="ECO:0000313" key="3">
    <source>
        <dbReference type="Proteomes" id="UP001458880"/>
    </source>
</evidence>
<reference evidence="2 3" key="1">
    <citation type="journal article" date="2024" name="BMC Genomics">
        <title>De novo assembly and annotation of Popillia japonica's genome with initial clues to its potential as an invasive pest.</title>
        <authorList>
            <person name="Cucini C."/>
            <person name="Boschi S."/>
            <person name="Funari R."/>
            <person name="Cardaioli E."/>
            <person name="Iannotti N."/>
            <person name="Marturano G."/>
            <person name="Paoli F."/>
            <person name="Bruttini M."/>
            <person name="Carapelli A."/>
            <person name="Frati F."/>
            <person name="Nardi F."/>
        </authorList>
    </citation>
    <scope>NUCLEOTIDE SEQUENCE [LARGE SCALE GENOMIC DNA]</scope>
    <source>
        <strain evidence="2">DMR45628</strain>
    </source>
</reference>
<accession>A0AAW1LBW7</accession>
<feature type="transmembrane region" description="Helical" evidence="1">
    <location>
        <begin position="21"/>
        <end position="47"/>
    </location>
</feature>
<feature type="transmembrane region" description="Helical" evidence="1">
    <location>
        <begin position="124"/>
        <end position="141"/>
    </location>
</feature>
<feature type="transmembrane region" description="Helical" evidence="1">
    <location>
        <begin position="94"/>
        <end position="118"/>
    </location>
</feature>
<sequence length="175" mass="20295">MKWKTYFPFCKLPVRFFCFELDTTGVIISWIGAIYRLVAVIIASLLLSMTEYYHPNIYLIAYPIAIAISAMNLIGNIMFLYGIYRKRHLFMLPYLSTGVFEILILVVVILFFNVLYAFRHPFTLTWLVPLSVLIFSGNPLLQRAIRVQAPIYADMVGPIIGANIYRIRLRLFMPD</sequence>
<keyword evidence="1" id="KW-0472">Membrane</keyword>
<feature type="transmembrane region" description="Helical" evidence="1">
    <location>
        <begin position="59"/>
        <end position="82"/>
    </location>
</feature>
<keyword evidence="3" id="KW-1185">Reference proteome</keyword>
<organism evidence="2 3">
    <name type="scientific">Popillia japonica</name>
    <name type="common">Japanese beetle</name>
    <dbReference type="NCBI Taxonomy" id="7064"/>
    <lineage>
        <taxon>Eukaryota</taxon>
        <taxon>Metazoa</taxon>
        <taxon>Ecdysozoa</taxon>
        <taxon>Arthropoda</taxon>
        <taxon>Hexapoda</taxon>
        <taxon>Insecta</taxon>
        <taxon>Pterygota</taxon>
        <taxon>Neoptera</taxon>
        <taxon>Endopterygota</taxon>
        <taxon>Coleoptera</taxon>
        <taxon>Polyphaga</taxon>
        <taxon>Scarabaeiformia</taxon>
        <taxon>Scarabaeidae</taxon>
        <taxon>Rutelinae</taxon>
        <taxon>Popillia</taxon>
    </lineage>
</organism>
<gene>
    <name evidence="2" type="ORF">QE152_g13407</name>
</gene>
<evidence type="ECO:0000256" key="1">
    <source>
        <dbReference type="SAM" id="Phobius"/>
    </source>
</evidence>